<dbReference type="SUPFAM" id="SSF140996">
    <property type="entry name" value="Hermes dimerisation domain"/>
    <property type="match status" value="1"/>
</dbReference>
<evidence type="ECO:0000256" key="7">
    <source>
        <dbReference type="ARBA" id="ARBA00023163"/>
    </source>
</evidence>
<evidence type="ECO:0000259" key="11">
    <source>
        <dbReference type="PROSITE" id="PS50808"/>
    </source>
</evidence>
<dbReference type="PANTHER" id="PTHR46481">
    <property type="entry name" value="ZINC FINGER BED DOMAIN-CONTAINING PROTEIN 4"/>
    <property type="match status" value="1"/>
</dbReference>
<dbReference type="InterPro" id="IPR052035">
    <property type="entry name" value="ZnF_BED_domain_contain"/>
</dbReference>
<keyword evidence="4" id="KW-0862">Zinc</keyword>
<dbReference type="GO" id="GO:0009791">
    <property type="term" value="P:post-embryonic development"/>
    <property type="evidence" value="ECO:0007669"/>
    <property type="project" value="UniProtKB-ARBA"/>
</dbReference>
<feature type="region of interest" description="Disordered" evidence="10">
    <location>
        <begin position="460"/>
        <end position="489"/>
    </location>
</feature>
<dbReference type="InterPro" id="IPR012337">
    <property type="entry name" value="RNaseH-like_sf"/>
</dbReference>
<dbReference type="GO" id="GO:0005634">
    <property type="term" value="C:nucleus"/>
    <property type="evidence" value="ECO:0007669"/>
    <property type="project" value="UniProtKB-SubCell"/>
</dbReference>
<name>A0A3B1JXH3_ASTMX</name>
<dbReference type="SMART" id="SM00614">
    <property type="entry name" value="ZnF_BED"/>
    <property type="match status" value="1"/>
</dbReference>
<dbReference type="GO" id="GO:0008270">
    <property type="term" value="F:zinc ion binding"/>
    <property type="evidence" value="ECO:0007669"/>
    <property type="project" value="UniProtKB-KW"/>
</dbReference>
<keyword evidence="13" id="KW-1185">Reference proteome</keyword>
<dbReference type="GeneTree" id="ENSGT00940000158431"/>
<evidence type="ECO:0000256" key="10">
    <source>
        <dbReference type="SAM" id="MobiDB-lite"/>
    </source>
</evidence>
<reference evidence="12" key="3">
    <citation type="submission" date="2025-08" db="UniProtKB">
        <authorList>
            <consortium name="Ensembl"/>
        </authorList>
    </citation>
    <scope>IDENTIFICATION</scope>
</reference>
<dbReference type="GO" id="GO:0003677">
    <property type="term" value="F:DNA binding"/>
    <property type="evidence" value="ECO:0007669"/>
    <property type="project" value="UniProtKB-KW"/>
</dbReference>
<evidence type="ECO:0000256" key="4">
    <source>
        <dbReference type="ARBA" id="ARBA00022833"/>
    </source>
</evidence>
<dbReference type="SUPFAM" id="SSF53098">
    <property type="entry name" value="Ribonuclease H-like"/>
    <property type="match status" value="1"/>
</dbReference>
<dbReference type="Bgee" id="ENSAMXG00000035695">
    <property type="expression patterns" value="Expressed in muscle tissue and 2 other cell types or tissues"/>
</dbReference>
<keyword evidence="5" id="KW-0805">Transcription regulation</keyword>
<evidence type="ECO:0000256" key="8">
    <source>
        <dbReference type="ARBA" id="ARBA00023242"/>
    </source>
</evidence>
<keyword evidence="6" id="KW-0238">DNA-binding</keyword>
<feature type="domain" description="BED-type" evidence="11">
    <location>
        <begin position="7"/>
        <end position="57"/>
    </location>
</feature>
<keyword evidence="2" id="KW-0479">Metal-binding</keyword>
<feature type="compositionally biased region" description="Low complexity" evidence="10">
    <location>
        <begin position="460"/>
        <end position="476"/>
    </location>
</feature>
<evidence type="ECO:0000313" key="12">
    <source>
        <dbReference type="Ensembl" id="ENSAMXP00000046049.1"/>
    </source>
</evidence>
<dbReference type="Pfam" id="PF02892">
    <property type="entry name" value="zf-BED"/>
    <property type="match status" value="1"/>
</dbReference>
<comment type="subcellular location">
    <subcellularLocation>
        <location evidence="1">Nucleus</location>
    </subcellularLocation>
</comment>
<evidence type="ECO:0000313" key="13">
    <source>
        <dbReference type="Proteomes" id="UP000018467"/>
    </source>
</evidence>
<dbReference type="InterPro" id="IPR003656">
    <property type="entry name" value="Znf_BED"/>
</dbReference>
<reference evidence="12" key="4">
    <citation type="submission" date="2025-09" db="UniProtKB">
        <authorList>
            <consortium name="Ensembl"/>
        </authorList>
    </citation>
    <scope>IDENTIFICATION</scope>
</reference>
<dbReference type="GO" id="GO:0046983">
    <property type="term" value="F:protein dimerization activity"/>
    <property type="evidence" value="ECO:0007669"/>
    <property type="project" value="InterPro"/>
</dbReference>
<dbReference type="InParanoid" id="A0A3B1JXH3"/>
<dbReference type="Gene3D" id="1.10.10.1070">
    <property type="entry name" value="Zinc finger, BED domain-containing"/>
    <property type="match status" value="1"/>
</dbReference>
<dbReference type="InterPro" id="IPR008906">
    <property type="entry name" value="HATC_C_dom"/>
</dbReference>
<evidence type="ECO:0000256" key="3">
    <source>
        <dbReference type="ARBA" id="ARBA00022771"/>
    </source>
</evidence>
<accession>A0A3B1JXH3</accession>
<keyword evidence="3 9" id="KW-0863">Zinc-finger</keyword>
<dbReference type="PANTHER" id="PTHR46481:SF10">
    <property type="entry name" value="ZINC FINGER BED DOMAIN-CONTAINING PROTEIN 39"/>
    <property type="match status" value="1"/>
</dbReference>
<sequence>MEPVRKRGRSEVWEHFELLPSNKVKCLVCSQQLAYNNNTSSMLRHFRAKRENIPCQSRTTLSSTQGIAYSFLLVYIFYPSSQQMLDSALVNMIVKDLQPFTIVDDAGFREFVGILDPTYVIPSRKALKSMVEAKYTETKEKAKEEVQKATAVSLTSDMWTSIHMDAYLAITCHLINEKDELSTFLLGVGKFPKSHSAENLAEVKTALMAEWGIQKKVRCLVTDAAPNMVACAGLLKMLHTICIAHALNLIVKKAIDQTPGLEHIRSKARKIAGYFRSSTTAKERLFQMQGQMGRPTLKLIQEVETRWNSTFAMLQRMYQQREPVGAALVTLKTDLTPLTSEEYHTINECLGVLSTFNEATTELSEERRVSGSKVIPLIRMLRHALNTKQSQAQDEKSIQLCSNLFRLLNDRVSSYETMSIMTLATLLDPRYKTVGFCSQSNAQAAVKRLTGECATVIRTQEQQNTTSTSSATSQPQLEATVASSSTTPSTGTPYETLFLLITVMKINATADATVEVQRYLSDPIIPRTEDPLRFWASQKNVYPHLYHLALEFLCTPASSVPCERIFSKAGEVVTKKRNQLNPSTVEKILFLNKN</sequence>
<protein>
    <recommendedName>
        <fullName evidence="11">BED-type domain-containing protein</fullName>
    </recommendedName>
</protein>
<dbReference type="Pfam" id="PF05699">
    <property type="entry name" value="Dimer_Tnp_hAT"/>
    <property type="match status" value="1"/>
</dbReference>
<keyword evidence="8" id="KW-0539">Nucleus</keyword>
<dbReference type="Proteomes" id="UP000018467">
    <property type="component" value="Unassembled WGS sequence"/>
</dbReference>
<dbReference type="PROSITE" id="PS50808">
    <property type="entry name" value="ZF_BED"/>
    <property type="match status" value="1"/>
</dbReference>
<dbReference type="SUPFAM" id="SSF57667">
    <property type="entry name" value="beta-beta-alpha zinc fingers"/>
    <property type="match status" value="1"/>
</dbReference>
<reference evidence="13" key="1">
    <citation type="submission" date="2013-03" db="EMBL/GenBank/DDBJ databases">
        <authorList>
            <person name="Jeffery W."/>
            <person name="Warren W."/>
            <person name="Wilson R.K."/>
        </authorList>
    </citation>
    <scope>NUCLEOTIDE SEQUENCE</scope>
    <source>
        <strain evidence="13">female</strain>
    </source>
</reference>
<keyword evidence="7" id="KW-0804">Transcription</keyword>
<proteinExistence type="predicted"/>
<evidence type="ECO:0000256" key="9">
    <source>
        <dbReference type="PROSITE-ProRule" id="PRU00027"/>
    </source>
</evidence>
<organism evidence="12 13">
    <name type="scientific">Astyanax mexicanus</name>
    <name type="common">Blind cave fish</name>
    <name type="synonym">Astyanax fasciatus mexicanus</name>
    <dbReference type="NCBI Taxonomy" id="7994"/>
    <lineage>
        <taxon>Eukaryota</taxon>
        <taxon>Metazoa</taxon>
        <taxon>Chordata</taxon>
        <taxon>Craniata</taxon>
        <taxon>Vertebrata</taxon>
        <taxon>Euteleostomi</taxon>
        <taxon>Actinopterygii</taxon>
        <taxon>Neopterygii</taxon>
        <taxon>Teleostei</taxon>
        <taxon>Ostariophysi</taxon>
        <taxon>Characiformes</taxon>
        <taxon>Characoidei</taxon>
        <taxon>Acestrorhamphidae</taxon>
        <taxon>Acestrorhamphinae</taxon>
        <taxon>Astyanax</taxon>
    </lineage>
</organism>
<evidence type="ECO:0000256" key="6">
    <source>
        <dbReference type="ARBA" id="ARBA00023125"/>
    </source>
</evidence>
<evidence type="ECO:0000256" key="1">
    <source>
        <dbReference type="ARBA" id="ARBA00004123"/>
    </source>
</evidence>
<evidence type="ECO:0000256" key="2">
    <source>
        <dbReference type="ARBA" id="ARBA00022723"/>
    </source>
</evidence>
<evidence type="ECO:0000256" key="5">
    <source>
        <dbReference type="ARBA" id="ARBA00023015"/>
    </source>
</evidence>
<dbReference type="AlphaFoldDB" id="A0A3B1JXH3"/>
<reference evidence="13" key="2">
    <citation type="journal article" date="2014" name="Nat. Commun.">
        <title>The cavefish genome reveals candidate genes for eye loss.</title>
        <authorList>
            <person name="McGaugh S.E."/>
            <person name="Gross J.B."/>
            <person name="Aken B."/>
            <person name="Blin M."/>
            <person name="Borowsky R."/>
            <person name="Chalopin D."/>
            <person name="Hinaux H."/>
            <person name="Jeffery W.R."/>
            <person name="Keene A."/>
            <person name="Ma L."/>
            <person name="Minx P."/>
            <person name="Murphy D."/>
            <person name="O'Quin K.E."/>
            <person name="Retaux S."/>
            <person name="Rohner N."/>
            <person name="Searle S.M."/>
            <person name="Stahl B.A."/>
            <person name="Tabin C."/>
            <person name="Volff J.N."/>
            <person name="Yoshizawa M."/>
            <person name="Warren W.C."/>
        </authorList>
    </citation>
    <scope>NUCLEOTIDE SEQUENCE [LARGE SCALE GENOMIC DNA]</scope>
    <source>
        <strain evidence="13">female</strain>
    </source>
</reference>
<dbReference type="Ensembl" id="ENSAMXT00000036437.1">
    <property type="protein sequence ID" value="ENSAMXP00000046049.1"/>
    <property type="gene ID" value="ENSAMXG00000035695.1"/>
</dbReference>
<dbReference type="InterPro" id="IPR036236">
    <property type="entry name" value="Znf_C2H2_sf"/>
</dbReference>